<dbReference type="InterPro" id="IPR036291">
    <property type="entry name" value="NAD(P)-bd_dom_sf"/>
</dbReference>
<dbReference type="Gene3D" id="3.40.50.720">
    <property type="entry name" value="NAD(P)-binding Rossmann-like Domain"/>
    <property type="match status" value="1"/>
</dbReference>
<dbReference type="AlphaFoldDB" id="A0A5M6DA91"/>
<sequence length="473" mass="53129">MFKNLATVTLPGLALCLLFSCSSKKNTANSETASTDSEATAGSIKLITLDPGHFHAALVQKTMLSQVDPTVHVYAPAGEDVQEHLKKIEAYNNRPEDPTQWKETVYTGPDYLQKLVAEKKGNVVVMAGNNARKTEYIKTAVEAGFNVLADKPMAINTQDFTQLKEAFATAKEKNILLYDIMTERFEITTMLQREFSQLPEVFGELQKGTAADPAITKESVHHFFKYVSGAPIKRPAWFFDVTQQGEGIVDVTTHLVDLVQWECYPEQIIDYNKDITINSARHWKTTLSPSQFKKVTSLTSYPEFLQEGVEKDSMLGVYANGEINYQLKGTHAKVSVIWNYEAPEGAGDTHFSIMKGTKANLVIRQGKEQNYKPQLYIEPAKGTDLKAFETSLKNSLAKIQANYPGVEVKQFKDGWQVEVPEKYHNGHEAHFGQVMERYLKYVGEGKLPEWEVPNMLAKYYTTTKALEMARGAK</sequence>
<feature type="signal peptide" evidence="2">
    <location>
        <begin position="1"/>
        <end position="27"/>
    </location>
</feature>
<evidence type="ECO:0000256" key="1">
    <source>
        <dbReference type="ARBA" id="ARBA00023002"/>
    </source>
</evidence>
<dbReference type="PANTHER" id="PTHR43818">
    <property type="entry name" value="BCDNA.GH03377"/>
    <property type="match status" value="1"/>
</dbReference>
<evidence type="ECO:0000259" key="3">
    <source>
        <dbReference type="Pfam" id="PF01408"/>
    </source>
</evidence>
<accession>A0A5M6DA91</accession>
<dbReference type="PANTHER" id="PTHR43818:SF11">
    <property type="entry name" value="BCDNA.GH03377"/>
    <property type="match status" value="1"/>
</dbReference>
<evidence type="ECO:0000313" key="6">
    <source>
        <dbReference type="Proteomes" id="UP000323426"/>
    </source>
</evidence>
<dbReference type="GO" id="GO:0000166">
    <property type="term" value="F:nucleotide binding"/>
    <property type="evidence" value="ECO:0007669"/>
    <property type="project" value="InterPro"/>
</dbReference>
<dbReference type="Pfam" id="PF01408">
    <property type="entry name" value="GFO_IDH_MocA"/>
    <property type="match status" value="1"/>
</dbReference>
<keyword evidence="6" id="KW-1185">Reference proteome</keyword>
<organism evidence="5 6">
    <name type="scientific">Adhaeribacter rhizoryzae</name>
    <dbReference type="NCBI Taxonomy" id="2607907"/>
    <lineage>
        <taxon>Bacteria</taxon>
        <taxon>Pseudomonadati</taxon>
        <taxon>Bacteroidota</taxon>
        <taxon>Cytophagia</taxon>
        <taxon>Cytophagales</taxon>
        <taxon>Hymenobacteraceae</taxon>
        <taxon>Adhaeribacter</taxon>
    </lineage>
</organism>
<reference evidence="5 6" key="1">
    <citation type="submission" date="2019-09" db="EMBL/GenBank/DDBJ databases">
        <title>Genome sequence and assembly of Adhaeribacter sp.</title>
        <authorList>
            <person name="Chhetri G."/>
        </authorList>
    </citation>
    <scope>NUCLEOTIDE SEQUENCE [LARGE SCALE GENOMIC DNA]</scope>
    <source>
        <strain evidence="5 6">DK36</strain>
    </source>
</reference>
<dbReference type="InterPro" id="IPR032459">
    <property type="entry name" value="Oxidoreduct_C"/>
</dbReference>
<dbReference type="GO" id="GO:0016491">
    <property type="term" value="F:oxidoreductase activity"/>
    <property type="evidence" value="ECO:0007669"/>
    <property type="project" value="UniProtKB-KW"/>
</dbReference>
<dbReference type="Pfam" id="PF16490">
    <property type="entry name" value="Oxidoreduct_C"/>
    <property type="match status" value="1"/>
</dbReference>
<feature type="domain" description="Gfo/Idh/MocA-like oxidoreductase N-terminal" evidence="3">
    <location>
        <begin position="63"/>
        <end position="171"/>
    </location>
</feature>
<dbReference type="Proteomes" id="UP000323426">
    <property type="component" value="Unassembled WGS sequence"/>
</dbReference>
<feature type="domain" description="Putative oxidoreductase C-terminal" evidence="4">
    <location>
        <begin position="191"/>
        <end position="469"/>
    </location>
</feature>
<dbReference type="PROSITE" id="PS51257">
    <property type="entry name" value="PROKAR_LIPOPROTEIN"/>
    <property type="match status" value="1"/>
</dbReference>
<dbReference type="InterPro" id="IPR000683">
    <property type="entry name" value="Gfo/Idh/MocA-like_OxRdtase_N"/>
</dbReference>
<dbReference type="RefSeq" id="WP_150089755.1">
    <property type="nucleotide sequence ID" value="NZ_VWSF01000013.1"/>
</dbReference>
<comment type="caution">
    <text evidence="5">The sequence shown here is derived from an EMBL/GenBank/DDBJ whole genome shotgun (WGS) entry which is preliminary data.</text>
</comment>
<keyword evidence="1" id="KW-0560">Oxidoreductase</keyword>
<dbReference type="InterPro" id="IPR050463">
    <property type="entry name" value="Gfo/Idh/MocA_oxidrdct_glycsds"/>
</dbReference>
<evidence type="ECO:0000313" key="5">
    <source>
        <dbReference type="EMBL" id="KAA5543436.1"/>
    </source>
</evidence>
<dbReference type="SUPFAM" id="SSF51735">
    <property type="entry name" value="NAD(P)-binding Rossmann-fold domains"/>
    <property type="match status" value="1"/>
</dbReference>
<protein>
    <submittedName>
        <fullName evidence="5">Oxidoreductase</fullName>
    </submittedName>
</protein>
<proteinExistence type="predicted"/>
<feature type="chain" id="PRO_5024377899" evidence="2">
    <location>
        <begin position="28"/>
        <end position="473"/>
    </location>
</feature>
<dbReference type="EMBL" id="VWSF01000013">
    <property type="protein sequence ID" value="KAA5543436.1"/>
    <property type="molecule type" value="Genomic_DNA"/>
</dbReference>
<keyword evidence="2" id="KW-0732">Signal</keyword>
<gene>
    <name evidence="5" type="ORF">F0145_16075</name>
</gene>
<evidence type="ECO:0000256" key="2">
    <source>
        <dbReference type="SAM" id="SignalP"/>
    </source>
</evidence>
<name>A0A5M6DA91_9BACT</name>
<evidence type="ECO:0000259" key="4">
    <source>
        <dbReference type="Pfam" id="PF16490"/>
    </source>
</evidence>